<comment type="caution">
    <text evidence="1">The sequence shown here is derived from an EMBL/GenBank/DDBJ whole genome shotgun (WGS) entry which is preliminary data.</text>
</comment>
<proteinExistence type="predicted"/>
<protein>
    <submittedName>
        <fullName evidence="1">Uncharacterized protein</fullName>
    </submittedName>
</protein>
<sequence>MRCGARPLGCHNTLSGRGERPAFPDDREHGGYECWQDLVEPLRDPSFAPSVIEPVATKRV</sequence>
<reference evidence="1 2" key="1">
    <citation type="submission" date="2011-12" db="EMBL/GenBank/DDBJ databases">
        <title>Whole genome shotgun sequence of Arthrobacter globiformis NBRC 12137.</title>
        <authorList>
            <person name="Miyazawa S."/>
            <person name="Hosoyama A."/>
            <person name="Tsuchikane K."/>
            <person name="Katsumata H."/>
            <person name="Yamazaki S."/>
            <person name="Fujita N."/>
        </authorList>
    </citation>
    <scope>NUCLEOTIDE SEQUENCE [LARGE SCALE GENOMIC DNA]</scope>
    <source>
        <strain evidence="1 2">NBRC 12137</strain>
    </source>
</reference>
<organism evidence="1 2">
    <name type="scientific">Arthrobacter globiformis (strain ATCC 8010 / DSM 20124 / JCM 1332 / NBRC 12137 / NCIMB 8907 / NRRL B-2979 / 168)</name>
    <dbReference type="NCBI Taxonomy" id="1077972"/>
    <lineage>
        <taxon>Bacteria</taxon>
        <taxon>Bacillati</taxon>
        <taxon>Actinomycetota</taxon>
        <taxon>Actinomycetes</taxon>
        <taxon>Micrococcales</taxon>
        <taxon>Micrococcaceae</taxon>
        <taxon>Arthrobacter</taxon>
    </lineage>
</organism>
<gene>
    <name evidence="1" type="ORF">ARGLB_037_00420</name>
</gene>
<dbReference type="EMBL" id="BAEG01000037">
    <property type="protein sequence ID" value="GAB13192.1"/>
    <property type="molecule type" value="Genomic_DNA"/>
</dbReference>
<accession>H0QKJ3</accession>
<dbReference type="Proteomes" id="UP000003828">
    <property type="component" value="Unassembled WGS sequence"/>
</dbReference>
<name>H0QKJ3_ARTG1</name>
<keyword evidence="2" id="KW-1185">Reference proteome</keyword>
<evidence type="ECO:0000313" key="2">
    <source>
        <dbReference type="Proteomes" id="UP000003828"/>
    </source>
</evidence>
<evidence type="ECO:0000313" key="1">
    <source>
        <dbReference type="EMBL" id="GAB13192.1"/>
    </source>
</evidence>
<dbReference type="AlphaFoldDB" id="H0QKJ3"/>